<dbReference type="GO" id="GO:0005634">
    <property type="term" value="C:nucleus"/>
    <property type="evidence" value="ECO:0000318"/>
    <property type="project" value="GO_Central"/>
</dbReference>
<dbReference type="InParanoid" id="A7T8M2"/>
<dbReference type="AlphaFoldDB" id="A7T8M2"/>
<evidence type="ECO:0000256" key="1">
    <source>
        <dbReference type="ARBA" id="ARBA00004123"/>
    </source>
</evidence>
<keyword evidence="10" id="KW-1185">Reference proteome</keyword>
<comment type="similarity">
    <text evidence="2">Belongs to the bZIP family. NFIL3 subfamily.</text>
</comment>
<dbReference type="Gene3D" id="1.20.5.170">
    <property type="match status" value="1"/>
</dbReference>
<dbReference type="eggNOG" id="KOG3119">
    <property type="taxonomic scope" value="Eukaryota"/>
</dbReference>
<dbReference type="InterPro" id="IPR046347">
    <property type="entry name" value="bZIP_sf"/>
</dbReference>
<feature type="coiled-coil region" evidence="7">
    <location>
        <begin position="62"/>
        <end position="96"/>
    </location>
</feature>
<dbReference type="GO" id="GO:0000978">
    <property type="term" value="F:RNA polymerase II cis-regulatory region sequence-specific DNA binding"/>
    <property type="evidence" value="ECO:0000318"/>
    <property type="project" value="GO_Central"/>
</dbReference>
<dbReference type="STRING" id="45351.A7T8M2"/>
<dbReference type="PANTHER" id="PTHR11988">
    <property type="entry name" value="THYROTROPH EMBRYONIC FACTOR RELATED"/>
    <property type="match status" value="1"/>
</dbReference>
<dbReference type="HOGENOM" id="CLU_2433211_0_0_1"/>
<name>A7T8M2_NEMVE</name>
<dbReference type="InterPro" id="IPR004827">
    <property type="entry name" value="bZIP"/>
</dbReference>
<dbReference type="GO" id="GO:0006357">
    <property type="term" value="P:regulation of transcription by RNA polymerase II"/>
    <property type="evidence" value="ECO:0000318"/>
    <property type="project" value="GO_Central"/>
</dbReference>
<dbReference type="InterPro" id="IPR040223">
    <property type="entry name" value="PAR_bZIP"/>
</dbReference>
<keyword evidence="5" id="KW-0804">Transcription</keyword>
<proteinExistence type="inferred from homology"/>
<dbReference type="PANTHER" id="PTHR11988:SF27">
    <property type="entry name" value="GH27708P"/>
    <property type="match status" value="1"/>
</dbReference>
<evidence type="ECO:0000256" key="6">
    <source>
        <dbReference type="ARBA" id="ARBA00023242"/>
    </source>
</evidence>
<evidence type="ECO:0000256" key="7">
    <source>
        <dbReference type="SAM" id="Coils"/>
    </source>
</evidence>
<feature type="domain" description="BZIP" evidence="8">
    <location>
        <begin position="30"/>
        <end position="93"/>
    </location>
</feature>
<dbReference type="OMA" id="ITPLAGH"/>
<evidence type="ECO:0000256" key="4">
    <source>
        <dbReference type="ARBA" id="ARBA00023125"/>
    </source>
</evidence>
<evidence type="ECO:0000259" key="8">
    <source>
        <dbReference type="PROSITE" id="PS50217"/>
    </source>
</evidence>
<sequence>RKKPKDEYEYNPLPIGKKARRKFVPDQEKDDRYWARRVKNNVAARRSRDMRRQKEIEISMKWKQLEKENARLREELQQLKDRASELEKKLSEKQAGH</sequence>
<dbReference type="Proteomes" id="UP000001593">
    <property type="component" value="Unassembled WGS sequence"/>
</dbReference>
<dbReference type="PhylomeDB" id="A7T8M2"/>
<evidence type="ECO:0000256" key="5">
    <source>
        <dbReference type="ARBA" id="ARBA00023163"/>
    </source>
</evidence>
<dbReference type="GO" id="GO:0000981">
    <property type="term" value="F:DNA-binding transcription factor activity, RNA polymerase II-specific"/>
    <property type="evidence" value="ECO:0000318"/>
    <property type="project" value="GO_Central"/>
</dbReference>
<dbReference type="FunFam" id="1.20.5.170:FF:000025">
    <property type="entry name" value="nuclear factor interleukin-3-regulated protein-like"/>
    <property type="match status" value="1"/>
</dbReference>
<accession>A7T8M2</accession>
<dbReference type="Pfam" id="PF07716">
    <property type="entry name" value="bZIP_2"/>
    <property type="match status" value="1"/>
</dbReference>
<dbReference type="EMBL" id="DS472787">
    <property type="protein sequence ID" value="EDO27663.1"/>
    <property type="molecule type" value="Genomic_DNA"/>
</dbReference>
<protein>
    <recommendedName>
        <fullName evidence="8">BZIP domain-containing protein</fullName>
    </recommendedName>
</protein>
<evidence type="ECO:0000313" key="9">
    <source>
        <dbReference type="EMBL" id="EDO27663.1"/>
    </source>
</evidence>
<evidence type="ECO:0000313" key="10">
    <source>
        <dbReference type="Proteomes" id="UP000001593"/>
    </source>
</evidence>
<dbReference type="PROSITE" id="PS50217">
    <property type="entry name" value="BZIP"/>
    <property type="match status" value="1"/>
</dbReference>
<dbReference type="SUPFAM" id="SSF57959">
    <property type="entry name" value="Leucine zipper domain"/>
    <property type="match status" value="1"/>
</dbReference>
<reference evidence="9 10" key="1">
    <citation type="journal article" date="2007" name="Science">
        <title>Sea anemone genome reveals ancestral eumetazoan gene repertoire and genomic organization.</title>
        <authorList>
            <person name="Putnam N.H."/>
            <person name="Srivastava M."/>
            <person name="Hellsten U."/>
            <person name="Dirks B."/>
            <person name="Chapman J."/>
            <person name="Salamov A."/>
            <person name="Terry A."/>
            <person name="Shapiro H."/>
            <person name="Lindquist E."/>
            <person name="Kapitonov V.V."/>
            <person name="Jurka J."/>
            <person name="Genikhovich G."/>
            <person name="Grigoriev I.V."/>
            <person name="Lucas S.M."/>
            <person name="Steele R.E."/>
            <person name="Finnerty J.R."/>
            <person name="Technau U."/>
            <person name="Martindale M.Q."/>
            <person name="Rokhsar D.S."/>
        </authorList>
    </citation>
    <scope>NUCLEOTIDE SEQUENCE [LARGE SCALE GENOMIC DNA]</scope>
    <source>
        <strain evidence="10">CH2 X CH6</strain>
    </source>
</reference>
<keyword evidence="3" id="KW-0805">Transcription regulation</keyword>
<keyword evidence="4" id="KW-0238">DNA-binding</keyword>
<comment type="subcellular location">
    <subcellularLocation>
        <location evidence="1">Nucleus</location>
    </subcellularLocation>
</comment>
<dbReference type="SMART" id="SM00338">
    <property type="entry name" value="BRLZ"/>
    <property type="match status" value="1"/>
</dbReference>
<feature type="non-terminal residue" evidence="9">
    <location>
        <position position="1"/>
    </location>
</feature>
<keyword evidence="6" id="KW-0539">Nucleus</keyword>
<organism evidence="9 10">
    <name type="scientific">Nematostella vectensis</name>
    <name type="common">Starlet sea anemone</name>
    <dbReference type="NCBI Taxonomy" id="45351"/>
    <lineage>
        <taxon>Eukaryota</taxon>
        <taxon>Metazoa</taxon>
        <taxon>Cnidaria</taxon>
        <taxon>Anthozoa</taxon>
        <taxon>Hexacorallia</taxon>
        <taxon>Actiniaria</taxon>
        <taxon>Edwardsiidae</taxon>
        <taxon>Nematostella</taxon>
    </lineage>
</organism>
<gene>
    <name evidence="9" type="ORF">NEMVEDRAFT_v1g150375</name>
</gene>
<keyword evidence="7" id="KW-0175">Coiled coil</keyword>
<dbReference type="CDD" id="cd14695">
    <property type="entry name" value="bZIP_HLF"/>
    <property type="match status" value="1"/>
</dbReference>
<evidence type="ECO:0000256" key="2">
    <source>
        <dbReference type="ARBA" id="ARBA00006079"/>
    </source>
</evidence>
<evidence type="ECO:0000256" key="3">
    <source>
        <dbReference type="ARBA" id="ARBA00023015"/>
    </source>
</evidence>